<dbReference type="Pfam" id="PF02826">
    <property type="entry name" value="2-Hacid_dh_C"/>
    <property type="match status" value="1"/>
</dbReference>
<feature type="domain" description="D-isomer specific 2-hydroxyacid dehydrogenase NAD-binding" evidence="6">
    <location>
        <begin position="126"/>
        <end position="299"/>
    </location>
</feature>
<dbReference type="InterPro" id="IPR006139">
    <property type="entry name" value="D-isomer_2_OHA_DH_cat_dom"/>
</dbReference>
<reference evidence="7" key="1">
    <citation type="submission" date="2023-03" db="EMBL/GenBank/DDBJ databases">
        <title>Complete genome of Cladonia borealis.</title>
        <authorList>
            <person name="Park H."/>
        </authorList>
    </citation>
    <scope>NUCLEOTIDE SEQUENCE</scope>
    <source>
        <strain evidence="7">ANT050790</strain>
    </source>
</reference>
<dbReference type="FunFam" id="3.40.50.720:FF:000203">
    <property type="entry name" value="D-3-phosphoglycerate dehydrogenase (SerA)"/>
    <property type="match status" value="1"/>
</dbReference>
<dbReference type="AlphaFoldDB" id="A0AA39V3P5"/>
<dbReference type="Pfam" id="PF00389">
    <property type="entry name" value="2-Hacid_dh"/>
    <property type="match status" value="1"/>
</dbReference>
<dbReference type="InterPro" id="IPR050223">
    <property type="entry name" value="D-isomer_2-hydroxyacid_DH"/>
</dbReference>
<feature type="domain" description="D-isomer specific 2-hydroxyacid dehydrogenase catalytic" evidence="5">
    <location>
        <begin position="20"/>
        <end position="330"/>
    </location>
</feature>
<dbReference type="GO" id="GO:0016618">
    <property type="term" value="F:hydroxypyruvate reductase [NAD(P)H] activity"/>
    <property type="evidence" value="ECO:0007669"/>
    <property type="project" value="TreeGrafter"/>
</dbReference>
<dbReference type="CDD" id="cd12168">
    <property type="entry name" value="Mand_dh_like"/>
    <property type="match status" value="1"/>
</dbReference>
<dbReference type="InterPro" id="IPR006140">
    <property type="entry name" value="D-isomer_DH_NAD-bd"/>
</dbReference>
<dbReference type="SUPFAM" id="SSF51735">
    <property type="entry name" value="NAD(P)-binding Rossmann-fold domains"/>
    <property type="match status" value="1"/>
</dbReference>
<keyword evidence="3" id="KW-0520">NAD</keyword>
<comment type="similarity">
    <text evidence="1 4">Belongs to the D-isomer specific 2-hydroxyacid dehydrogenase family.</text>
</comment>
<protein>
    <submittedName>
        <fullName evidence="7">Uncharacterized protein</fullName>
    </submittedName>
</protein>
<evidence type="ECO:0000259" key="5">
    <source>
        <dbReference type="Pfam" id="PF00389"/>
    </source>
</evidence>
<dbReference type="PROSITE" id="PS00671">
    <property type="entry name" value="D_2_HYDROXYACID_DH_3"/>
    <property type="match status" value="1"/>
</dbReference>
<comment type="caution">
    <text evidence="7">The sequence shown here is derived from an EMBL/GenBank/DDBJ whole genome shotgun (WGS) entry which is preliminary data.</text>
</comment>
<evidence type="ECO:0000256" key="2">
    <source>
        <dbReference type="ARBA" id="ARBA00023002"/>
    </source>
</evidence>
<dbReference type="InterPro" id="IPR029753">
    <property type="entry name" value="D-isomer_DH_CS"/>
</dbReference>
<dbReference type="Gene3D" id="3.40.50.720">
    <property type="entry name" value="NAD(P)-binding Rossmann-like Domain"/>
    <property type="match status" value="2"/>
</dbReference>
<keyword evidence="8" id="KW-1185">Reference proteome</keyword>
<gene>
    <name evidence="7" type="ORF">JMJ35_007573</name>
</gene>
<dbReference type="GO" id="GO:0030267">
    <property type="term" value="F:glyoxylate reductase (NADPH) activity"/>
    <property type="evidence" value="ECO:0007669"/>
    <property type="project" value="TreeGrafter"/>
</dbReference>
<dbReference type="PROSITE" id="PS00065">
    <property type="entry name" value="D_2_HYDROXYACID_DH_1"/>
    <property type="match status" value="1"/>
</dbReference>
<dbReference type="PROSITE" id="PS00670">
    <property type="entry name" value="D_2_HYDROXYACID_DH_2"/>
    <property type="match status" value="1"/>
</dbReference>
<dbReference type="SUPFAM" id="SSF52283">
    <property type="entry name" value="Formate/glycerate dehydrogenase catalytic domain-like"/>
    <property type="match status" value="1"/>
</dbReference>
<keyword evidence="2 4" id="KW-0560">Oxidoreductase</keyword>
<proteinExistence type="inferred from homology"/>
<sequence>MSPDEGVKPIVLLLGEVVLAHAEWNALSEIAELRQVNHGTREQFLNDCRAGVYEGVLVISRTYDSTQITGRFDKELVDVLPSSLKFVSHNGAGYDSIDAHACAARGISVSNTPGAVDACSADTAIFLILGALRRIHIPYTALRAGKWRGNMGLTHEPEGKMLGILGMGGIGTAVARRALPFGLRVQYHNRSCVPEQQNITGAKYVSFEELLQTSDIISVHLPLNASTRGLVSYKEFAMMKTGVVLVNTARGPIVNEDALVKALEEGKVWGAGLDVHEREPDIHPGLINNENCVLLPHVGTATVETQRKMEVLVVENVRSALERGRLITPVAETRKMMANGFTQVQELS</sequence>
<evidence type="ECO:0000259" key="6">
    <source>
        <dbReference type="Pfam" id="PF02826"/>
    </source>
</evidence>
<evidence type="ECO:0000313" key="8">
    <source>
        <dbReference type="Proteomes" id="UP001166286"/>
    </source>
</evidence>
<name>A0AA39V3P5_9LECA</name>
<evidence type="ECO:0000256" key="3">
    <source>
        <dbReference type="ARBA" id="ARBA00023027"/>
    </source>
</evidence>
<dbReference type="GO" id="GO:0005829">
    <property type="term" value="C:cytosol"/>
    <property type="evidence" value="ECO:0007669"/>
    <property type="project" value="TreeGrafter"/>
</dbReference>
<organism evidence="7 8">
    <name type="scientific">Cladonia borealis</name>
    <dbReference type="NCBI Taxonomy" id="184061"/>
    <lineage>
        <taxon>Eukaryota</taxon>
        <taxon>Fungi</taxon>
        <taxon>Dikarya</taxon>
        <taxon>Ascomycota</taxon>
        <taxon>Pezizomycotina</taxon>
        <taxon>Lecanoromycetes</taxon>
        <taxon>OSLEUM clade</taxon>
        <taxon>Lecanoromycetidae</taxon>
        <taxon>Lecanorales</taxon>
        <taxon>Lecanorineae</taxon>
        <taxon>Cladoniaceae</taxon>
        <taxon>Cladonia</taxon>
    </lineage>
</organism>
<accession>A0AA39V3P5</accession>
<dbReference type="Proteomes" id="UP001166286">
    <property type="component" value="Unassembled WGS sequence"/>
</dbReference>
<dbReference type="PANTHER" id="PTHR10996:SF257">
    <property type="entry name" value="GLYOXYLATE REDUCTASE 1"/>
    <property type="match status" value="1"/>
</dbReference>
<dbReference type="PANTHER" id="PTHR10996">
    <property type="entry name" value="2-HYDROXYACID DEHYDROGENASE-RELATED"/>
    <property type="match status" value="1"/>
</dbReference>
<evidence type="ECO:0000256" key="1">
    <source>
        <dbReference type="ARBA" id="ARBA00005854"/>
    </source>
</evidence>
<evidence type="ECO:0000256" key="4">
    <source>
        <dbReference type="RuleBase" id="RU003719"/>
    </source>
</evidence>
<dbReference type="InterPro" id="IPR029752">
    <property type="entry name" value="D-isomer_DH_CS1"/>
</dbReference>
<dbReference type="EMBL" id="JAFEKC020000017">
    <property type="protein sequence ID" value="KAK0510179.1"/>
    <property type="molecule type" value="Genomic_DNA"/>
</dbReference>
<dbReference type="GO" id="GO:0051287">
    <property type="term" value="F:NAD binding"/>
    <property type="evidence" value="ECO:0007669"/>
    <property type="project" value="InterPro"/>
</dbReference>
<evidence type="ECO:0000313" key="7">
    <source>
        <dbReference type="EMBL" id="KAK0510179.1"/>
    </source>
</evidence>
<dbReference type="InterPro" id="IPR036291">
    <property type="entry name" value="NAD(P)-bd_dom_sf"/>
</dbReference>